<dbReference type="EMBL" id="CAJZBQ010000010">
    <property type="protein sequence ID" value="CAG9313443.1"/>
    <property type="molecule type" value="Genomic_DNA"/>
</dbReference>
<keyword evidence="2" id="KW-1185">Reference proteome</keyword>
<comment type="caution">
    <text evidence="1">The sequence shown here is derived from an EMBL/GenBank/DDBJ whole genome shotgun (WGS) entry which is preliminary data.</text>
</comment>
<accession>A0AAU9IDH0</accession>
<organism evidence="1 2">
    <name type="scientific">Blepharisma stoltei</name>
    <dbReference type="NCBI Taxonomy" id="1481888"/>
    <lineage>
        <taxon>Eukaryota</taxon>
        <taxon>Sar</taxon>
        <taxon>Alveolata</taxon>
        <taxon>Ciliophora</taxon>
        <taxon>Postciliodesmatophora</taxon>
        <taxon>Heterotrichea</taxon>
        <taxon>Heterotrichida</taxon>
        <taxon>Blepharismidae</taxon>
        <taxon>Blepharisma</taxon>
    </lineage>
</organism>
<gene>
    <name evidence="1" type="ORF">BSTOLATCC_MIC8709</name>
</gene>
<dbReference type="Proteomes" id="UP001162131">
    <property type="component" value="Unassembled WGS sequence"/>
</dbReference>
<reference evidence="1" key="1">
    <citation type="submission" date="2021-09" db="EMBL/GenBank/DDBJ databases">
        <authorList>
            <consortium name="AG Swart"/>
            <person name="Singh M."/>
            <person name="Singh A."/>
            <person name="Seah K."/>
            <person name="Emmerich C."/>
        </authorList>
    </citation>
    <scope>NUCLEOTIDE SEQUENCE</scope>
    <source>
        <strain evidence="1">ATCC30299</strain>
    </source>
</reference>
<evidence type="ECO:0000313" key="1">
    <source>
        <dbReference type="EMBL" id="CAG9313443.1"/>
    </source>
</evidence>
<dbReference type="AlphaFoldDB" id="A0AAU9IDH0"/>
<protein>
    <submittedName>
        <fullName evidence="1">Uncharacterized protein</fullName>
    </submittedName>
</protein>
<evidence type="ECO:0000313" key="2">
    <source>
        <dbReference type="Proteomes" id="UP001162131"/>
    </source>
</evidence>
<proteinExistence type="predicted"/>
<name>A0AAU9IDH0_9CILI</name>
<sequence length="73" mass="8949">MHLLSLQLSTPEHIQVARWWHIECHHRAFIICRDDNFFIAKYDINIHMSMLTETWQRAFTLPKTKRPQLKFEE</sequence>